<evidence type="ECO:0000313" key="1">
    <source>
        <dbReference type="EMBL" id="KAJ8970651.1"/>
    </source>
</evidence>
<evidence type="ECO:0000313" key="2">
    <source>
        <dbReference type="Proteomes" id="UP001162156"/>
    </source>
</evidence>
<organism evidence="1 2">
    <name type="scientific">Rhamnusium bicolor</name>
    <dbReference type="NCBI Taxonomy" id="1586634"/>
    <lineage>
        <taxon>Eukaryota</taxon>
        <taxon>Metazoa</taxon>
        <taxon>Ecdysozoa</taxon>
        <taxon>Arthropoda</taxon>
        <taxon>Hexapoda</taxon>
        <taxon>Insecta</taxon>
        <taxon>Pterygota</taxon>
        <taxon>Neoptera</taxon>
        <taxon>Endopterygota</taxon>
        <taxon>Coleoptera</taxon>
        <taxon>Polyphaga</taxon>
        <taxon>Cucujiformia</taxon>
        <taxon>Chrysomeloidea</taxon>
        <taxon>Cerambycidae</taxon>
        <taxon>Lepturinae</taxon>
        <taxon>Rhagiini</taxon>
        <taxon>Rhamnusium</taxon>
    </lineage>
</organism>
<sequence length="144" mass="16390">MCKYCDGEIISKHFARHLQRNHADENEVKEVLSADAGGTEKRRLLSLIRNEGNLDCAIRGHIIPKRRMLSKDIENKAEYAICVHCKAYYKRLCLSRHVKNCFAKTPGADGRPSRPLSESLIYSACQKKFGDLLNKLSAKKRNIC</sequence>
<dbReference type="AlphaFoldDB" id="A0AAV8ZT14"/>
<accession>A0AAV8ZT14</accession>
<name>A0AAV8ZT14_9CUCU</name>
<dbReference type="Proteomes" id="UP001162156">
    <property type="component" value="Unassembled WGS sequence"/>
</dbReference>
<reference evidence="1" key="1">
    <citation type="journal article" date="2023" name="Insect Mol. Biol.">
        <title>Genome sequencing provides insights into the evolution of gene families encoding plant cell wall-degrading enzymes in longhorned beetles.</title>
        <authorList>
            <person name="Shin N.R."/>
            <person name="Okamura Y."/>
            <person name="Kirsch R."/>
            <person name="Pauchet Y."/>
        </authorList>
    </citation>
    <scope>NUCLEOTIDE SEQUENCE</scope>
    <source>
        <strain evidence="1">RBIC_L_NR</strain>
    </source>
</reference>
<dbReference type="EMBL" id="JANEYF010000327">
    <property type="protein sequence ID" value="KAJ8970651.1"/>
    <property type="molecule type" value="Genomic_DNA"/>
</dbReference>
<gene>
    <name evidence="1" type="ORF">NQ314_001089</name>
</gene>
<protein>
    <submittedName>
        <fullName evidence="1">Uncharacterized protein</fullName>
    </submittedName>
</protein>
<comment type="caution">
    <text evidence="1">The sequence shown here is derived from an EMBL/GenBank/DDBJ whole genome shotgun (WGS) entry which is preliminary data.</text>
</comment>
<dbReference type="PANTHER" id="PTHR33480">
    <property type="entry name" value="SET DOMAIN-CONTAINING PROTEIN-RELATED"/>
    <property type="match status" value="1"/>
</dbReference>
<dbReference type="PANTHER" id="PTHR33480:SF5">
    <property type="entry name" value="SI:DKEY-51D8.9"/>
    <property type="match status" value="1"/>
</dbReference>
<keyword evidence="2" id="KW-1185">Reference proteome</keyword>
<proteinExistence type="predicted"/>